<evidence type="ECO:0000313" key="2">
    <source>
        <dbReference type="Proteomes" id="UP000521872"/>
    </source>
</evidence>
<protein>
    <submittedName>
        <fullName evidence="1">Uncharacterized protein</fullName>
    </submittedName>
</protein>
<comment type="caution">
    <text evidence="1">The sequence shown here is derived from an EMBL/GenBank/DDBJ whole genome shotgun (WGS) entry which is preliminary data.</text>
</comment>
<proteinExistence type="predicted"/>
<keyword evidence="2" id="KW-1185">Reference proteome</keyword>
<dbReference type="AlphaFoldDB" id="A0A8H4QJR1"/>
<name>A0A8H4QJR1_9AGAR</name>
<evidence type="ECO:0000313" key="1">
    <source>
        <dbReference type="EMBL" id="KAF4612168.1"/>
    </source>
</evidence>
<accession>A0A8H4QJR1</accession>
<organism evidence="1 2">
    <name type="scientific">Agrocybe pediades</name>
    <dbReference type="NCBI Taxonomy" id="84607"/>
    <lineage>
        <taxon>Eukaryota</taxon>
        <taxon>Fungi</taxon>
        <taxon>Dikarya</taxon>
        <taxon>Basidiomycota</taxon>
        <taxon>Agaricomycotina</taxon>
        <taxon>Agaricomycetes</taxon>
        <taxon>Agaricomycetidae</taxon>
        <taxon>Agaricales</taxon>
        <taxon>Agaricineae</taxon>
        <taxon>Strophariaceae</taxon>
        <taxon>Agrocybe</taxon>
    </lineage>
</organism>
<dbReference type="EMBL" id="JAACJL010000057">
    <property type="protein sequence ID" value="KAF4612168.1"/>
    <property type="molecule type" value="Genomic_DNA"/>
</dbReference>
<dbReference type="Proteomes" id="UP000521872">
    <property type="component" value="Unassembled WGS sequence"/>
</dbReference>
<reference evidence="1 2" key="1">
    <citation type="submission" date="2019-12" db="EMBL/GenBank/DDBJ databases">
        <authorList>
            <person name="Floudas D."/>
            <person name="Bentzer J."/>
            <person name="Ahren D."/>
            <person name="Johansson T."/>
            <person name="Persson P."/>
            <person name="Tunlid A."/>
        </authorList>
    </citation>
    <scope>NUCLEOTIDE SEQUENCE [LARGE SCALE GENOMIC DNA]</scope>
    <source>
        <strain evidence="1 2">CBS 102.39</strain>
    </source>
</reference>
<sequence length="68" mass="7890">MDCLEPRVHVDDLTCKDFEVNMAQFEQEHDLALLRQFASEVDSHTTDEIQLDSSHHEYLIQPKDSGCK</sequence>
<gene>
    <name evidence="1" type="ORF">D9613_003748</name>
</gene>